<sequence length="297" mass="31991">MSKSPKSIAPKSVAYLGPPGTNSEAAALAYLKHYEATGGEECLLCPLPTIAQTLRHVAQGLADKAVVPVENSLEGSVPVTLDTLWQLDRLSIRQALVLPISHALISPAQAVADVVRVYSHPQALAQCQEWLEQNLPKAQLIPTNSTSEAVVQVHSDVAAAAIAPKRAAELYGVPVLAHPISDRADNFTRFWVVSRETTPACAYPPGGTHTSLGFSFPANVPGTLVQPMQVFASRGINLSRIESRPTKRELGEYLFFIDIECDIRTPSAQTAIEELTACTETLKIFGSYNLLTINPNT</sequence>
<evidence type="ECO:0000259" key="12">
    <source>
        <dbReference type="PROSITE" id="PS51671"/>
    </source>
</evidence>
<dbReference type="SUPFAM" id="SSF53850">
    <property type="entry name" value="Periplasmic binding protein-like II"/>
    <property type="match status" value="1"/>
</dbReference>
<evidence type="ECO:0000256" key="1">
    <source>
        <dbReference type="ARBA" id="ARBA00004741"/>
    </source>
</evidence>
<keyword evidence="5 10" id="KW-0057">Aromatic amino acid biosynthesis</keyword>
<dbReference type="InterPro" id="IPR001086">
    <property type="entry name" value="Preph_deHydtase"/>
</dbReference>
<dbReference type="CDD" id="cd13630">
    <property type="entry name" value="PBP2_PDT_1"/>
    <property type="match status" value="1"/>
</dbReference>
<gene>
    <name evidence="10 13" type="primary">pheA</name>
    <name evidence="13" type="ORF">ENR15_07260</name>
</gene>
<dbReference type="PROSITE" id="PS51171">
    <property type="entry name" value="PREPHENATE_DEHYDR_3"/>
    <property type="match status" value="1"/>
</dbReference>
<feature type="site" description="Essential for prephenate dehydratase activity" evidence="9">
    <location>
        <position position="188"/>
    </location>
</feature>
<protein>
    <recommendedName>
        <fullName evidence="3 10">Prephenate dehydratase</fullName>
        <shortName evidence="10">PDT</shortName>
        <ecNumber evidence="2 10">4.2.1.51</ecNumber>
    </recommendedName>
</protein>
<keyword evidence="4 10" id="KW-0028">Amino-acid biosynthesis</keyword>
<dbReference type="EMBL" id="DSPX01000070">
    <property type="protein sequence ID" value="HGG00438.1"/>
    <property type="molecule type" value="Genomic_DNA"/>
</dbReference>
<dbReference type="Gene3D" id="3.30.70.260">
    <property type="match status" value="1"/>
</dbReference>
<dbReference type="PROSITE" id="PS51671">
    <property type="entry name" value="ACT"/>
    <property type="match status" value="1"/>
</dbReference>
<dbReference type="PANTHER" id="PTHR21022:SF19">
    <property type="entry name" value="PREPHENATE DEHYDRATASE-RELATED"/>
    <property type="match status" value="1"/>
</dbReference>
<keyword evidence="7 10" id="KW-0456">Lyase</keyword>
<dbReference type="GO" id="GO:0005737">
    <property type="term" value="C:cytoplasm"/>
    <property type="evidence" value="ECO:0007669"/>
    <property type="project" value="TreeGrafter"/>
</dbReference>
<dbReference type="PIRSF" id="PIRSF001500">
    <property type="entry name" value="Chor_mut_pdt_Ppr"/>
    <property type="match status" value="1"/>
</dbReference>
<dbReference type="InterPro" id="IPR008242">
    <property type="entry name" value="Chor_mutase/pphenate_deHydtase"/>
</dbReference>
<reference evidence="13" key="1">
    <citation type="journal article" date="2020" name="mSystems">
        <title>Genome- and Community-Level Interaction Insights into Carbon Utilization and Element Cycling Functions of Hydrothermarchaeota in Hydrothermal Sediment.</title>
        <authorList>
            <person name="Zhou Z."/>
            <person name="Liu Y."/>
            <person name="Xu W."/>
            <person name="Pan J."/>
            <person name="Luo Z.H."/>
            <person name="Li M."/>
        </authorList>
    </citation>
    <scope>NUCLEOTIDE SEQUENCE [LARGE SCALE GENOMIC DNA]</scope>
    <source>
        <strain evidence="13">SpSt-374</strain>
    </source>
</reference>
<feature type="domain" description="ACT" evidence="12">
    <location>
        <begin position="212"/>
        <end position="289"/>
    </location>
</feature>
<dbReference type="Pfam" id="PF00800">
    <property type="entry name" value="PDT"/>
    <property type="match status" value="1"/>
</dbReference>
<proteinExistence type="predicted"/>
<name>A0A7C3VL63_9CYAN</name>
<keyword evidence="6 10" id="KW-0584">Phenylalanine biosynthesis</keyword>
<evidence type="ECO:0000256" key="6">
    <source>
        <dbReference type="ARBA" id="ARBA00023222"/>
    </source>
</evidence>
<dbReference type="PROSITE" id="PS00857">
    <property type="entry name" value="PREPHENATE_DEHYDR_1"/>
    <property type="match status" value="1"/>
</dbReference>
<evidence type="ECO:0000256" key="5">
    <source>
        <dbReference type="ARBA" id="ARBA00023141"/>
    </source>
</evidence>
<dbReference type="SUPFAM" id="SSF55021">
    <property type="entry name" value="ACT-like"/>
    <property type="match status" value="1"/>
</dbReference>
<dbReference type="FunFam" id="3.40.190.10:FF:000034">
    <property type="entry name" value="Chorismate mutase/prephenate dehydratase"/>
    <property type="match status" value="1"/>
</dbReference>
<dbReference type="InterPro" id="IPR045865">
    <property type="entry name" value="ACT-like_dom_sf"/>
</dbReference>
<evidence type="ECO:0000256" key="7">
    <source>
        <dbReference type="ARBA" id="ARBA00023239"/>
    </source>
</evidence>
<evidence type="ECO:0000313" key="13">
    <source>
        <dbReference type="EMBL" id="HGG00438.1"/>
    </source>
</evidence>
<comment type="catalytic activity">
    <reaction evidence="8 10">
        <text>prephenate + H(+) = 3-phenylpyruvate + CO2 + H2O</text>
        <dbReference type="Rhea" id="RHEA:21648"/>
        <dbReference type="ChEBI" id="CHEBI:15377"/>
        <dbReference type="ChEBI" id="CHEBI:15378"/>
        <dbReference type="ChEBI" id="CHEBI:16526"/>
        <dbReference type="ChEBI" id="CHEBI:18005"/>
        <dbReference type="ChEBI" id="CHEBI:29934"/>
        <dbReference type="EC" id="4.2.1.51"/>
    </reaction>
</comment>
<dbReference type="InterPro" id="IPR002912">
    <property type="entry name" value="ACT_dom"/>
</dbReference>
<dbReference type="PANTHER" id="PTHR21022">
    <property type="entry name" value="PREPHENATE DEHYDRATASE P PROTEIN"/>
    <property type="match status" value="1"/>
</dbReference>
<evidence type="ECO:0000256" key="10">
    <source>
        <dbReference type="RuleBase" id="RU361254"/>
    </source>
</evidence>
<evidence type="ECO:0000259" key="11">
    <source>
        <dbReference type="PROSITE" id="PS51171"/>
    </source>
</evidence>
<comment type="caution">
    <text evidence="13">The sequence shown here is derived from an EMBL/GenBank/DDBJ whole genome shotgun (WGS) entry which is preliminary data.</text>
</comment>
<evidence type="ECO:0000256" key="4">
    <source>
        <dbReference type="ARBA" id="ARBA00022605"/>
    </source>
</evidence>
<comment type="pathway">
    <text evidence="1 10">Amino-acid biosynthesis; L-phenylalanine biosynthesis; phenylpyruvate from prephenate: step 1/1.</text>
</comment>
<evidence type="ECO:0000256" key="2">
    <source>
        <dbReference type="ARBA" id="ARBA00013147"/>
    </source>
</evidence>
<evidence type="ECO:0000256" key="9">
    <source>
        <dbReference type="PIRSR" id="PIRSR001500-2"/>
    </source>
</evidence>
<dbReference type="NCBIfam" id="NF008865">
    <property type="entry name" value="PRK11898.1"/>
    <property type="match status" value="1"/>
</dbReference>
<dbReference type="GO" id="GO:0009094">
    <property type="term" value="P:L-phenylalanine biosynthetic process"/>
    <property type="evidence" value="ECO:0007669"/>
    <property type="project" value="UniProtKB-UniPathway"/>
</dbReference>
<dbReference type="Gene3D" id="3.40.190.10">
    <property type="entry name" value="Periplasmic binding protein-like II"/>
    <property type="match status" value="2"/>
</dbReference>
<dbReference type="GO" id="GO:0004664">
    <property type="term" value="F:prephenate dehydratase activity"/>
    <property type="evidence" value="ECO:0007669"/>
    <property type="project" value="UniProtKB-UniRule"/>
</dbReference>
<dbReference type="Pfam" id="PF01842">
    <property type="entry name" value="ACT"/>
    <property type="match status" value="1"/>
</dbReference>
<dbReference type="UniPathway" id="UPA00121">
    <property type="reaction ID" value="UER00345"/>
</dbReference>
<organism evidence="13">
    <name type="scientific">Planktothricoides sp. SpSt-374</name>
    <dbReference type="NCBI Taxonomy" id="2282167"/>
    <lineage>
        <taxon>Bacteria</taxon>
        <taxon>Bacillati</taxon>
        <taxon>Cyanobacteriota</taxon>
        <taxon>Cyanophyceae</taxon>
        <taxon>Oscillatoriophycideae</taxon>
        <taxon>Oscillatoriales</taxon>
        <taxon>Oscillatoriaceae</taxon>
        <taxon>Planktothricoides</taxon>
    </lineage>
</organism>
<dbReference type="InterPro" id="IPR018528">
    <property type="entry name" value="Preph_deHydtase_CS"/>
</dbReference>
<dbReference type="AlphaFoldDB" id="A0A7C3VL63"/>
<feature type="domain" description="Prephenate dehydratase" evidence="11">
    <location>
        <begin position="12"/>
        <end position="195"/>
    </location>
</feature>
<dbReference type="EC" id="4.2.1.51" evidence="2 10"/>
<dbReference type="CDD" id="cd04905">
    <property type="entry name" value="ACT_CM-PDT"/>
    <property type="match status" value="1"/>
</dbReference>
<evidence type="ECO:0000256" key="3">
    <source>
        <dbReference type="ARBA" id="ARBA00021872"/>
    </source>
</evidence>
<dbReference type="PROSITE" id="PS00858">
    <property type="entry name" value="PREPHENATE_DEHYDR_2"/>
    <property type="match status" value="1"/>
</dbReference>
<accession>A0A7C3VL63</accession>
<evidence type="ECO:0000256" key="8">
    <source>
        <dbReference type="ARBA" id="ARBA00047848"/>
    </source>
</evidence>